<gene>
    <name evidence="4" type="ORF">THASP1DRAFT_17461</name>
</gene>
<feature type="domain" description="Hikeshi-like N-terminal" evidence="2">
    <location>
        <begin position="6"/>
        <end position="118"/>
    </location>
</feature>
<sequence>MFGCLAAGRLVQTAPEQVDVGKFAFELADAGRVNHLVVFMTGAQPFDEGYGASVFLHWPGADWQILGMLCNDKPSAIFRLRDITGIVRPSAASDPAVTAVIGLSIEPLELIQQQLANAHPPTLPQPSQMAVGSTLPLDRVAAIGRRLLNYMHSYVTSYAKPLPNNVPGVVAMPTGAAGETDLYMHVKVFDDWWRSAERRLRTDPGFLTREE</sequence>
<reference evidence="5" key="1">
    <citation type="journal article" date="2018" name="Nat. Microbiol.">
        <title>Leveraging single-cell genomics to expand the fungal tree of life.</title>
        <authorList>
            <person name="Ahrendt S.R."/>
            <person name="Quandt C.A."/>
            <person name="Ciobanu D."/>
            <person name="Clum A."/>
            <person name="Salamov A."/>
            <person name="Andreopoulos B."/>
            <person name="Cheng J.F."/>
            <person name="Woyke T."/>
            <person name="Pelin A."/>
            <person name="Henrissat B."/>
            <person name="Reynolds N.K."/>
            <person name="Benny G.L."/>
            <person name="Smith M.E."/>
            <person name="James T.Y."/>
            <person name="Grigoriev I.V."/>
        </authorList>
    </citation>
    <scope>NUCLEOTIDE SEQUENCE [LARGE SCALE GENOMIC DNA]</scope>
    <source>
        <strain evidence="5">RSA 1356</strain>
    </source>
</reference>
<feature type="domain" description="Hikeshi-like C-terminal" evidence="3">
    <location>
        <begin position="145"/>
        <end position="208"/>
    </location>
</feature>
<dbReference type="Pfam" id="PF21057">
    <property type="entry name" value="Hikeshi-like_C"/>
    <property type="match status" value="1"/>
</dbReference>
<comment type="similarity">
    <text evidence="1">Belongs to the OPI10 family.</text>
</comment>
<dbReference type="STRING" id="78915.A0A4P9XMY5"/>
<evidence type="ECO:0000256" key="1">
    <source>
        <dbReference type="ARBA" id="ARBA00006623"/>
    </source>
</evidence>
<dbReference type="Proteomes" id="UP000271241">
    <property type="component" value="Unassembled WGS sequence"/>
</dbReference>
<organism evidence="4 5">
    <name type="scientific">Thamnocephalis sphaerospora</name>
    <dbReference type="NCBI Taxonomy" id="78915"/>
    <lineage>
        <taxon>Eukaryota</taxon>
        <taxon>Fungi</taxon>
        <taxon>Fungi incertae sedis</taxon>
        <taxon>Zoopagomycota</taxon>
        <taxon>Zoopagomycotina</taxon>
        <taxon>Zoopagomycetes</taxon>
        <taxon>Zoopagales</taxon>
        <taxon>Sigmoideomycetaceae</taxon>
        <taxon>Thamnocephalis</taxon>
    </lineage>
</organism>
<dbReference type="Pfam" id="PF05603">
    <property type="entry name" value="Hikeshi-like_N"/>
    <property type="match status" value="1"/>
</dbReference>
<dbReference type="EMBL" id="KZ992755">
    <property type="protein sequence ID" value="RKP07172.1"/>
    <property type="molecule type" value="Genomic_DNA"/>
</dbReference>
<proteinExistence type="inferred from homology"/>
<protein>
    <submittedName>
        <fullName evidence="4">Uncharacterized protein</fullName>
    </submittedName>
</protein>
<evidence type="ECO:0000313" key="5">
    <source>
        <dbReference type="Proteomes" id="UP000271241"/>
    </source>
</evidence>
<dbReference type="GO" id="GO:0061608">
    <property type="term" value="F:nuclear import signal receptor activity"/>
    <property type="evidence" value="ECO:0007669"/>
    <property type="project" value="TreeGrafter"/>
</dbReference>
<dbReference type="PANTHER" id="PTHR12925">
    <property type="entry name" value="HIKESHI FAMILY MEMBER"/>
    <property type="match status" value="1"/>
</dbReference>
<dbReference type="InterPro" id="IPR048364">
    <property type="entry name" value="Hikeshi-like_C"/>
</dbReference>
<dbReference type="InterPro" id="IPR008493">
    <property type="entry name" value="Hikeshi-like_N"/>
</dbReference>
<evidence type="ECO:0000313" key="4">
    <source>
        <dbReference type="EMBL" id="RKP07172.1"/>
    </source>
</evidence>
<dbReference type="InterPro" id="IPR031318">
    <property type="entry name" value="OPI10"/>
</dbReference>
<dbReference type="AlphaFoldDB" id="A0A4P9XMY5"/>
<name>A0A4P9XMY5_9FUNG</name>
<dbReference type="GO" id="GO:0005634">
    <property type="term" value="C:nucleus"/>
    <property type="evidence" value="ECO:0007669"/>
    <property type="project" value="TreeGrafter"/>
</dbReference>
<dbReference type="GO" id="GO:0005829">
    <property type="term" value="C:cytosol"/>
    <property type="evidence" value="ECO:0007669"/>
    <property type="project" value="TreeGrafter"/>
</dbReference>
<accession>A0A4P9XMY5</accession>
<dbReference type="OrthoDB" id="10248398at2759"/>
<evidence type="ECO:0000259" key="2">
    <source>
        <dbReference type="Pfam" id="PF05603"/>
    </source>
</evidence>
<keyword evidence="5" id="KW-1185">Reference proteome</keyword>
<evidence type="ECO:0000259" key="3">
    <source>
        <dbReference type="Pfam" id="PF21057"/>
    </source>
</evidence>
<dbReference type="GO" id="GO:0006606">
    <property type="term" value="P:protein import into nucleus"/>
    <property type="evidence" value="ECO:0007669"/>
    <property type="project" value="TreeGrafter"/>
</dbReference>
<dbReference type="PANTHER" id="PTHR12925:SF0">
    <property type="entry name" value="PROTEIN HIKESHI"/>
    <property type="match status" value="1"/>
</dbReference>